<keyword evidence="2" id="KW-1185">Reference proteome</keyword>
<dbReference type="PANTHER" id="PTHR47326:SF1">
    <property type="entry name" value="HTH PSQ-TYPE DOMAIN-CONTAINING PROTEIN"/>
    <property type="match status" value="1"/>
</dbReference>
<sequence length="100" mass="11277">MASLCEGDNEAPGSLKAINTTVLCRMFPGHIISRRGDIPWPSRSPDLTVCDYFLWSYLKSKVYVSRPQTTDDLKIAIVQEIANIDGGMLERATRNFRKKT</sequence>
<gene>
    <name evidence="1" type="ORF">ANN_03583</name>
</gene>
<evidence type="ECO:0000313" key="2">
    <source>
        <dbReference type="Proteomes" id="UP001148838"/>
    </source>
</evidence>
<protein>
    <recommendedName>
        <fullName evidence="3">Per a allergen</fullName>
    </recommendedName>
</protein>
<proteinExistence type="predicted"/>
<dbReference type="Gene3D" id="3.30.420.10">
    <property type="entry name" value="Ribonuclease H-like superfamily/Ribonuclease H"/>
    <property type="match status" value="1"/>
</dbReference>
<comment type="caution">
    <text evidence="1">The sequence shown here is derived from an EMBL/GenBank/DDBJ whole genome shotgun (WGS) entry which is preliminary data.</text>
</comment>
<dbReference type="Proteomes" id="UP001148838">
    <property type="component" value="Unassembled WGS sequence"/>
</dbReference>
<name>A0ABQ8TZD5_PERAM</name>
<accession>A0ABQ8TZD5</accession>
<dbReference type="InterPro" id="IPR036397">
    <property type="entry name" value="RNaseH_sf"/>
</dbReference>
<evidence type="ECO:0000313" key="1">
    <source>
        <dbReference type="EMBL" id="KAJ4452067.1"/>
    </source>
</evidence>
<organism evidence="1 2">
    <name type="scientific">Periplaneta americana</name>
    <name type="common">American cockroach</name>
    <name type="synonym">Blatta americana</name>
    <dbReference type="NCBI Taxonomy" id="6978"/>
    <lineage>
        <taxon>Eukaryota</taxon>
        <taxon>Metazoa</taxon>
        <taxon>Ecdysozoa</taxon>
        <taxon>Arthropoda</taxon>
        <taxon>Hexapoda</taxon>
        <taxon>Insecta</taxon>
        <taxon>Pterygota</taxon>
        <taxon>Neoptera</taxon>
        <taxon>Polyneoptera</taxon>
        <taxon>Dictyoptera</taxon>
        <taxon>Blattodea</taxon>
        <taxon>Blattoidea</taxon>
        <taxon>Blattidae</taxon>
        <taxon>Blattinae</taxon>
        <taxon>Periplaneta</taxon>
    </lineage>
</organism>
<dbReference type="EMBL" id="JAJSOF020000001">
    <property type="protein sequence ID" value="KAJ4452067.1"/>
    <property type="molecule type" value="Genomic_DNA"/>
</dbReference>
<reference evidence="1 2" key="1">
    <citation type="journal article" date="2022" name="Allergy">
        <title>Genome assembly and annotation of Periplaneta americana reveal a comprehensive cockroach allergen profile.</title>
        <authorList>
            <person name="Wang L."/>
            <person name="Xiong Q."/>
            <person name="Saelim N."/>
            <person name="Wang L."/>
            <person name="Nong W."/>
            <person name="Wan A.T."/>
            <person name="Shi M."/>
            <person name="Liu X."/>
            <person name="Cao Q."/>
            <person name="Hui J.H.L."/>
            <person name="Sookrung N."/>
            <person name="Leung T.F."/>
            <person name="Tungtrongchitr A."/>
            <person name="Tsui S.K.W."/>
        </authorList>
    </citation>
    <scope>NUCLEOTIDE SEQUENCE [LARGE SCALE GENOMIC DNA]</scope>
    <source>
        <strain evidence="1">PWHHKU_190912</strain>
    </source>
</reference>
<dbReference type="PANTHER" id="PTHR47326">
    <property type="entry name" value="TRANSPOSABLE ELEMENT TC3 TRANSPOSASE-LIKE PROTEIN"/>
    <property type="match status" value="1"/>
</dbReference>
<evidence type="ECO:0008006" key="3">
    <source>
        <dbReference type="Google" id="ProtNLM"/>
    </source>
</evidence>